<evidence type="ECO:0000313" key="3">
    <source>
        <dbReference type="EMBL" id="QHT12064.1"/>
    </source>
</evidence>
<sequence>MSSPKSSGSNTPRDLSGNKVKKFQNGWTEEQERLLAKWSDYAACYRWLHDRTEKKLSNKNNLITIPVIILSTVTGTASVGLNGLVGDVPNGQKYGQIAIGLVSLFTGILTTLGNFFRYAQNSEAHRVSAISWGKFNRLISVELAQKPDDRIDSLDFINICRQDLDRLIEQSPQVPDDIINNFGSEFDHQEDLSKPDICNNIEHTTVYNNSKTRMKMLVAELALNMRHKKRLLRDEVLPDLDKRMKEMIEKTFKEYEKKINEKKKEEDKYGFLSDVRKKLGEVVDTIGDIHITEAKEAVVIDISSENIIQAPVTDVIQRRRPYQ</sequence>
<dbReference type="AlphaFoldDB" id="A0A6C0D7F4"/>
<organism evidence="3">
    <name type="scientific">viral metagenome</name>
    <dbReference type="NCBI Taxonomy" id="1070528"/>
    <lineage>
        <taxon>unclassified sequences</taxon>
        <taxon>metagenomes</taxon>
        <taxon>organismal metagenomes</taxon>
    </lineage>
</organism>
<name>A0A6C0D7F4_9ZZZZ</name>
<accession>A0A6C0D7F4</accession>
<reference evidence="3" key="1">
    <citation type="journal article" date="2020" name="Nature">
        <title>Giant virus diversity and host interactions through global metagenomics.</title>
        <authorList>
            <person name="Schulz F."/>
            <person name="Roux S."/>
            <person name="Paez-Espino D."/>
            <person name="Jungbluth S."/>
            <person name="Walsh D.A."/>
            <person name="Denef V.J."/>
            <person name="McMahon K.D."/>
            <person name="Konstantinidis K.T."/>
            <person name="Eloe-Fadrosh E.A."/>
            <person name="Kyrpides N.C."/>
            <person name="Woyke T."/>
        </authorList>
    </citation>
    <scope>NUCLEOTIDE SEQUENCE</scope>
    <source>
        <strain evidence="3">GVMAG-M-3300023174-129</strain>
    </source>
</reference>
<dbReference type="EMBL" id="MN739541">
    <property type="protein sequence ID" value="QHT12064.1"/>
    <property type="molecule type" value="Genomic_DNA"/>
</dbReference>
<evidence type="ECO:0000256" key="2">
    <source>
        <dbReference type="SAM" id="Phobius"/>
    </source>
</evidence>
<feature type="transmembrane region" description="Helical" evidence="2">
    <location>
        <begin position="97"/>
        <end position="116"/>
    </location>
</feature>
<keyword evidence="2" id="KW-0812">Transmembrane</keyword>
<feature type="compositionally biased region" description="Polar residues" evidence="1">
    <location>
        <begin position="1"/>
        <end position="13"/>
    </location>
</feature>
<dbReference type="NCBIfam" id="NF033632">
    <property type="entry name" value="SLATT_4"/>
    <property type="match status" value="1"/>
</dbReference>
<evidence type="ECO:0008006" key="4">
    <source>
        <dbReference type="Google" id="ProtNLM"/>
    </source>
</evidence>
<keyword evidence="2" id="KW-1133">Transmembrane helix</keyword>
<keyword evidence="2" id="KW-0472">Membrane</keyword>
<feature type="transmembrane region" description="Helical" evidence="2">
    <location>
        <begin position="62"/>
        <end position="85"/>
    </location>
</feature>
<feature type="region of interest" description="Disordered" evidence="1">
    <location>
        <begin position="1"/>
        <end position="22"/>
    </location>
</feature>
<evidence type="ECO:0000256" key="1">
    <source>
        <dbReference type="SAM" id="MobiDB-lite"/>
    </source>
</evidence>
<protein>
    <recommendedName>
        <fullName evidence="4">SMODS and SLOG-associating 2TM effector domain-containing protein</fullName>
    </recommendedName>
</protein>
<proteinExistence type="predicted"/>